<evidence type="ECO:0000256" key="1">
    <source>
        <dbReference type="PROSITE-ProRule" id="PRU00175"/>
    </source>
</evidence>
<proteinExistence type="predicted"/>
<dbReference type="Pfam" id="PF13639">
    <property type="entry name" value="zf-RING_2"/>
    <property type="match status" value="1"/>
</dbReference>
<organism evidence="4 5">
    <name type="scientific">Salvia divinorum</name>
    <name type="common">Maria pastora</name>
    <name type="synonym">Diviner's sage</name>
    <dbReference type="NCBI Taxonomy" id="28513"/>
    <lineage>
        <taxon>Eukaryota</taxon>
        <taxon>Viridiplantae</taxon>
        <taxon>Streptophyta</taxon>
        <taxon>Embryophyta</taxon>
        <taxon>Tracheophyta</taxon>
        <taxon>Spermatophyta</taxon>
        <taxon>Magnoliopsida</taxon>
        <taxon>eudicotyledons</taxon>
        <taxon>Gunneridae</taxon>
        <taxon>Pentapetalae</taxon>
        <taxon>asterids</taxon>
        <taxon>lamiids</taxon>
        <taxon>Lamiales</taxon>
        <taxon>Lamiaceae</taxon>
        <taxon>Nepetoideae</taxon>
        <taxon>Mentheae</taxon>
        <taxon>Salviinae</taxon>
        <taxon>Salvia</taxon>
        <taxon>Salvia subgen. Calosphace</taxon>
    </lineage>
</organism>
<evidence type="ECO:0000259" key="3">
    <source>
        <dbReference type="PROSITE" id="PS50089"/>
    </source>
</evidence>
<evidence type="ECO:0000313" key="5">
    <source>
        <dbReference type="Proteomes" id="UP001567538"/>
    </source>
</evidence>
<protein>
    <submittedName>
        <fullName evidence="4">RING-type E3 ubiquitin transferase</fullName>
        <ecNumber evidence="4">2.3.2.27</ecNumber>
    </submittedName>
</protein>
<keyword evidence="1" id="KW-0479">Metal-binding</keyword>
<dbReference type="PROSITE" id="PS50089">
    <property type="entry name" value="ZF_RING_2"/>
    <property type="match status" value="1"/>
</dbReference>
<dbReference type="Proteomes" id="UP001567538">
    <property type="component" value="Unassembled WGS sequence"/>
</dbReference>
<dbReference type="AlphaFoldDB" id="A0ABD1G4I1"/>
<dbReference type="InterPro" id="IPR033276">
    <property type="entry name" value="BB"/>
</dbReference>
<reference evidence="4 5" key="1">
    <citation type="submission" date="2024-06" db="EMBL/GenBank/DDBJ databases">
        <title>A chromosome level genome sequence of Diviner's sage (Salvia divinorum).</title>
        <authorList>
            <person name="Ford S.A."/>
            <person name="Ro D.-K."/>
            <person name="Ness R.W."/>
            <person name="Phillips M.A."/>
        </authorList>
    </citation>
    <scope>NUCLEOTIDE SEQUENCE [LARGE SCALE GENOMIC DNA]</scope>
    <source>
        <strain evidence="4">SAF-2024a</strain>
        <tissue evidence="4">Leaf</tissue>
    </source>
</reference>
<keyword evidence="1" id="KW-0862">Zinc</keyword>
<dbReference type="PANTHER" id="PTHR46400:SF8">
    <property type="entry name" value="E3 UBIQUITIN LIGASE BIG BROTHER-RELATED-LIKE ISOFORM X1"/>
    <property type="match status" value="1"/>
</dbReference>
<keyword evidence="4" id="KW-0808">Transferase</keyword>
<feature type="region of interest" description="Disordered" evidence="2">
    <location>
        <begin position="32"/>
        <end position="52"/>
    </location>
</feature>
<dbReference type="InterPro" id="IPR013083">
    <property type="entry name" value="Znf_RING/FYVE/PHD"/>
</dbReference>
<keyword evidence="5" id="KW-1185">Reference proteome</keyword>
<dbReference type="InterPro" id="IPR001841">
    <property type="entry name" value="Znf_RING"/>
</dbReference>
<evidence type="ECO:0000313" key="4">
    <source>
        <dbReference type="EMBL" id="KAL1539025.1"/>
    </source>
</evidence>
<dbReference type="SMART" id="SM00184">
    <property type="entry name" value="RING"/>
    <property type="match status" value="1"/>
</dbReference>
<dbReference type="Gene3D" id="3.30.40.10">
    <property type="entry name" value="Zinc/RING finger domain, C3HC4 (zinc finger)"/>
    <property type="match status" value="1"/>
</dbReference>
<dbReference type="SUPFAM" id="SSF57850">
    <property type="entry name" value="RING/U-box"/>
    <property type="match status" value="1"/>
</dbReference>
<dbReference type="EC" id="2.3.2.27" evidence="4"/>
<feature type="domain" description="RING-type" evidence="3">
    <location>
        <begin position="134"/>
        <end position="175"/>
    </location>
</feature>
<keyword evidence="4" id="KW-0012">Acyltransferase</keyword>
<name>A0ABD1G4I1_SALDI</name>
<gene>
    <name evidence="4" type="ORF">AAHA92_27700</name>
</gene>
<evidence type="ECO:0000256" key="2">
    <source>
        <dbReference type="SAM" id="MobiDB-lite"/>
    </source>
</evidence>
<comment type="caution">
    <text evidence="4">The sequence shown here is derived from an EMBL/GenBank/DDBJ whole genome shotgun (WGS) entry which is preliminary data.</text>
</comment>
<dbReference type="EMBL" id="JBEAFC010000010">
    <property type="protein sequence ID" value="KAL1539025.1"/>
    <property type="molecule type" value="Genomic_DNA"/>
</dbReference>
<dbReference type="GO" id="GO:0061630">
    <property type="term" value="F:ubiquitin protein ligase activity"/>
    <property type="evidence" value="ECO:0007669"/>
    <property type="project" value="UniProtKB-EC"/>
</dbReference>
<keyword evidence="1" id="KW-0863">Zinc-finger</keyword>
<sequence>MDEERRKRTKRTTLDQLEEGRVFPAVVETVERAGDEEGAETCSSSSDEEFEYSDDEFLYGSINSGIDYWEDDSYYSDGEIEEDDVDPDQLSYEELIALGEMVGVENKGLSEDEITKYLRPLTCNSTSNLIIDRCVICQVEYEMGENLVSLHCDHLYHTDCISKWLQINKICPICSNEVCTATSSNEKSSV</sequence>
<accession>A0ABD1G4I1</accession>
<dbReference type="PANTHER" id="PTHR46400">
    <property type="entry name" value="RING/U-BOX SUPERFAMILY PROTEIN"/>
    <property type="match status" value="1"/>
</dbReference>
<dbReference type="GO" id="GO:0008270">
    <property type="term" value="F:zinc ion binding"/>
    <property type="evidence" value="ECO:0007669"/>
    <property type="project" value="UniProtKB-KW"/>
</dbReference>